<dbReference type="EMBL" id="CP012747">
    <property type="protein sequence ID" value="ALL67417.1"/>
    <property type="molecule type" value="Genomic_DNA"/>
</dbReference>
<gene>
    <name evidence="1" type="ORF">K788_00027380</name>
</gene>
<dbReference type="Proteomes" id="UP000019146">
    <property type="component" value="Chromosome 2"/>
</dbReference>
<organism evidence="1 2">
    <name type="scientific">Paraburkholderia caribensis MBA4</name>
    <dbReference type="NCBI Taxonomy" id="1323664"/>
    <lineage>
        <taxon>Bacteria</taxon>
        <taxon>Pseudomonadati</taxon>
        <taxon>Pseudomonadota</taxon>
        <taxon>Betaproteobacteria</taxon>
        <taxon>Burkholderiales</taxon>
        <taxon>Burkholderiaceae</taxon>
        <taxon>Paraburkholderia</taxon>
    </lineage>
</organism>
<dbReference type="KEGG" id="bcai:K788_00027380"/>
<dbReference type="AlphaFoldDB" id="A0A0P0RFQ7"/>
<proteinExistence type="predicted"/>
<protein>
    <submittedName>
        <fullName evidence="1">Uncharacterized protein</fullName>
    </submittedName>
</protein>
<accession>A0A0P0RFQ7</accession>
<name>A0A0P0RFQ7_9BURK</name>
<sequence length="108" mass="12520">MKRALAETRAARHKRVGVAIQRLAPIRRPFVSCVKQAIIVMRSTFPCPTGGNIALHARHIADRHARADESRRVVHMNVLQIRRIVCDLLFVFERMARIRMRAWCVVRL</sequence>
<evidence type="ECO:0000313" key="2">
    <source>
        <dbReference type="Proteomes" id="UP000019146"/>
    </source>
</evidence>
<evidence type="ECO:0000313" key="1">
    <source>
        <dbReference type="EMBL" id="ALL67417.1"/>
    </source>
</evidence>
<reference evidence="1 2" key="1">
    <citation type="journal article" date="2014" name="Genome Announc.">
        <title>Draft Genome Sequence of the Haloacid-Degrading Burkholderia caribensis Strain MBA4.</title>
        <authorList>
            <person name="Pan Y."/>
            <person name="Kong K.F."/>
            <person name="Tsang J.S."/>
        </authorList>
    </citation>
    <scope>NUCLEOTIDE SEQUENCE [LARGE SCALE GENOMIC DNA]</scope>
    <source>
        <strain evidence="1 2">MBA4</strain>
    </source>
</reference>